<comment type="caution">
    <text evidence="3">The sequence shown here is derived from an EMBL/GenBank/DDBJ whole genome shotgun (WGS) entry which is preliminary data.</text>
</comment>
<dbReference type="RefSeq" id="WP_036203049.1">
    <property type="nucleotide sequence ID" value="NZ_AVCY01000001.1"/>
</dbReference>
<dbReference type="EMBL" id="JPVO01000055">
    <property type="protein sequence ID" value="KGR73917.1"/>
    <property type="molecule type" value="Genomic_DNA"/>
</dbReference>
<gene>
    <name evidence="3" type="ORF">CD33_18065</name>
</gene>
<evidence type="ECO:0000256" key="2">
    <source>
        <dbReference type="SAM" id="Phobius"/>
    </source>
</evidence>
<keyword evidence="4" id="KW-1185">Reference proteome</keyword>
<evidence type="ECO:0000256" key="1">
    <source>
        <dbReference type="SAM" id="MobiDB-lite"/>
    </source>
</evidence>
<sequence length="125" mass="14086">MFGSIFYNFWAAILGFSIYFFSTLTDSTIPLNSLVGSFIAAVCSFLVMYAIRLLLGYIFYTPKDELFKGLNKENEQIRQQMEARMNAEASASGGSNSTLEFKDQSSEEIAKVVQTMMLQDESIKK</sequence>
<protein>
    <submittedName>
        <fullName evidence="3">Uncharacterized protein</fullName>
    </submittedName>
</protein>
<evidence type="ECO:0000313" key="4">
    <source>
        <dbReference type="Proteomes" id="UP000030408"/>
    </source>
</evidence>
<dbReference type="STRING" id="1384057.CD33_18065"/>
<feature type="transmembrane region" description="Helical" evidence="2">
    <location>
        <begin position="5"/>
        <end position="22"/>
    </location>
</feature>
<keyword evidence="2" id="KW-1133">Transmembrane helix</keyword>
<feature type="region of interest" description="Disordered" evidence="1">
    <location>
        <begin position="81"/>
        <end position="103"/>
    </location>
</feature>
<reference evidence="3 4" key="1">
    <citation type="submission" date="2014-02" db="EMBL/GenBank/DDBJ databases">
        <title>Draft genome sequence of Lysinibacillus sinduriensis JCM 15800.</title>
        <authorList>
            <person name="Zhang F."/>
            <person name="Wang G."/>
            <person name="Zhang L."/>
        </authorList>
    </citation>
    <scope>NUCLEOTIDE SEQUENCE [LARGE SCALE GENOMIC DNA]</scope>
    <source>
        <strain evidence="3 4">JCM 15800</strain>
    </source>
</reference>
<dbReference type="OrthoDB" id="2456374at2"/>
<keyword evidence="2" id="KW-0812">Transmembrane</keyword>
<name>A0A0A3IGE8_9BACL</name>
<dbReference type="Proteomes" id="UP000030408">
    <property type="component" value="Unassembled WGS sequence"/>
</dbReference>
<keyword evidence="2" id="KW-0472">Membrane</keyword>
<dbReference type="AlphaFoldDB" id="A0A0A3IGE8"/>
<feature type="transmembrane region" description="Helical" evidence="2">
    <location>
        <begin position="34"/>
        <end position="60"/>
    </location>
</feature>
<evidence type="ECO:0000313" key="3">
    <source>
        <dbReference type="EMBL" id="KGR73917.1"/>
    </source>
</evidence>
<dbReference type="eggNOG" id="ENOG503364X">
    <property type="taxonomic scope" value="Bacteria"/>
</dbReference>
<feature type="compositionally biased region" description="Low complexity" evidence="1">
    <location>
        <begin position="86"/>
        <end position="97"/>
    </location>
</feature>
<accession>A0A0A3IGE8</accession>
<organism evidence="3 4">
    <name type="scientific">Ureibacillus sinduriensis BLB-1 = JCM 15800</name>
    <dbReference type="NCBI Taxonomy" id="1384057"/>
    <lineage>
        <taxon>Bacteria</taxon>
        <taxon>Bacillati</taxon>
        <taxon>Bacillota</taxon>
        <taxon>Bacilli</taxon>
        <taxon>Bacillales</taxon>
        <taxon>Caryophanaceae</taxon>
        <taxon>Ureibacillus</taxon>
    </lineage>
</organism>
<proteinExistence type="predicted"/>